<dbReference type="Proteomes" id="UP000464865">
    <property type="component" value="Chromosome M15-11"/>
</dbReference>
<name>A0A7L5BDH6_9HYPH</name>
<proteinExistence type="predicted"/>
<dbReference type="EMBL" id="CP048632">
    <property type="protein sequence ID" value="QIB36882.1"/>
    <property type="molecule type" value="Genomic_DNA"/>
</dbReference>
<reference evidence="1 2" key="1">
    <citation type="submission" date="2020-02" db="EMBL/GenBank/DDBJ databases">
        <title>Plant-Promoting Endophytic Bacterium Rhizobium oryzihabitans sp. nov., Isolated from the Root of Rice.</title>
        <authorList>
            <person name="zhao J."/>
            <person name="Zhang G."/>
        </authorList>
    </citation>
    <scope>NUCLEOTIDE SEQUENCE [LARGE SCALE GENOMIC DNA]</scope>
    <source>
        <strain evidence="1 2">M15</strain>
    </source>
</reference>
<gene>
    <name evidence="1" type="ORF">G3A56_01785</name>
</gene>
<organism evidence="1 2">
    <name type="scientific">Rhizobium oryzihabitans</name>
    <dbReference type="NCBI Taxonomy" id="2267833"/>
    <lineage>
        <taxon>Bacteria</taxon>
        <taxon>Pseudomonadati</taxon>
        <taxon>Pseudomonadota</taxon>
        <taxon>Alphaproteobacteria</taxon>
        <taxon>Hyphomicrobiales</taxon>
        <taxon>Rhizobiaceae</taxon>
        <taxon>Rhizobium/Agrobacterium group</taxon>
        <taxon>Rhizobium</taxon>
    </lineage>
</organism>
<dbReference type="AlphaFoldDB" id="A0A7L5BDH6"/>
<dbReference type="Gene3D" id="4.10.410.40">
    <property type="match status" value="1"/>
</dbReference>
<evidence type="ECO:0008006" key="3">
    <source>
        <dbReference type="Google" id="ProtNLM"/>
    </source>
</evidence>
<protein>
    <recommendedName>
        <fullName evidence="3">Phage tail protein</fullName>
    </recommendedName>
</protein>
<dbReference type="RefSeq" id="WP_164056073.1">
    <property type="nucleotide sequence ID" value="NZ_CP048632.1"/>
</dbReference>
<evidence type="ECO:0000313" key="1">
    <source>
        <dbReference type="EMBL" id="QIB36882.1"/>
    </source>
</evidence>
<accession>A0A7L5BDH6</accession>
<evidence type="ECO:0000313" key="2">
    <source>
        <dbReference type="Proteomes" id="UP000464865"/>
    </source>
</evidence>
<sequence length="162" mass="17071">MAGIKTTLAGTKVSISTAPVTLPLNAAAFGALTFTEIKSVGNLGDYGSAPNIVNYDTLDTDVRSKAKGVEDAGELSIEVARIFDDPGQIAIRAAAITKFYYAVKVEYADAPSEDWSNTIMYAAGPVTGPQLLGGGTDDFVRESYTVAFTDQRPLFIAPVNTP</sequence>
<dbReference type="KEGG" id="roy:G3A56_01785"/>
<keyword evidence="2" id="KW-1185">Reference proteome</keyword>